<sequence length="205" mass="22636">MTTLPSPGDSRPASPRTERQRERRRRILDAATRLASAGGFEAVQMREVAEASDVALGTLYRYFPSKIHLLLGVLLDQLELLRETLRDRPLTEADPAERLLRTLRRAFRAQERDPLLAEAMMRALVFADRSAQAEVRAVSELTTDILVDAAGLPADPGPDRRSAMRVIQLTWHSTLMHWLSGHTTAAEADRDLSTACRLVAGGTGG</sequence>
<dbReference type="RefSeq" id="WP_182606509.1">
    <property type="nucleotide sequence ID" value="NZ_VKHT01000355.1"/>
</dbReference>
<name>A0A7W3Y1R4_9ACTN</name>
<dbReference type="Proteomes" id="UP000538929">
    <property type="component" value="Unassembled WGS sequence"/>
</dbReference>
<comment type="caution">
    <text evidence="5">The sequence shown here is derived from an EMBL/GenBank/DDBJ whole genome shotgun (WGS) entry which is preliminary data.</text>
</comment>
<dbReference type="Pfam" id="PF00440">
    <property type="entry name" value="TetR_N"/>
    <property type="match status" value="1"/>
</dbReference>
<feature type="domain" description="HTH tetR-type" evidence="4">
    <location>
        <begin position="21"/>
        <end position="81"/>
    </location>
</feature>
<dbReference type="InterPro" id="IPR001647">
    <property type="entry name" value="HTH_TetR"/>
</dbReference>
<gene>
    <name evidence="5" type="ORF">FNQ90_12790</name>
</gene>
<feature type="region of interest" description="Disordered" evidence="3">
    <location>
        <begin position="1"/>
        <end position="22"/>
    </location>
</feature>
<protein>
    <submittedName>
        <fullName evidence="5">TetR family transcriptional regulator</fullName>
    </submittedName>
</protein>
<dbReference type="GO" id="GO:0000976">
    <property type="term" value="F:transcription cis-regulatory region binding"/>
    <property type="evidence" value="ECO:0007669"/>
    <property type="project" value="TreeGrafter"/>
</dbReference>
<keyword evidence="6" id="KW-1185">Reference proteome</keyword>
<dbReference type="InterPro" id="IPR041642">
    <property type="entry name" value="KstR_C"/>
</dbReference>
<dbReference type="EMBL" id="VKHT01000355">
    <property type="protein sequence ID" value="MBB0244959.1"/>
    <property type="molecule type" value="Genomic_DNA"/>
</dbReference>
<dbReference type="SUPFAM" id="SSF46689">
    <property type="entry name" value="Homeodomain-like"/>
    <property type="match status" value="1"/>
</dbReference>
<evidence type="ECO:0000256" key="3">
    <source>
        <dbReference type="SAM" id="MobiDB-lite"/>
    </source>
</evidence>
<keyword evidence="1 2" id="KW-0238">DNA-binding</keyword>
<reference evidence="6" key="1">
    <citation type="submission" date="2019-10" db="EMBL/GenBank/DDBJ databases">
        <title>Streptomyces sp. nov., a novel actinobacterium isolated from alkaline environment.</title>
        <authorList>
            <person name="Golinska P."/>
        </authorList>
    </citation>
    <scope>NUCLEOTIDE SEQUENCE [LARGE SCALE GENOMIC DNA]</scope>
    <source>
        <strain evidence="6">DSM 42118</strain>
    </source>
</reference>
<dbReference type="PANTHER" id="PTHR30055:SF242">
    <property type="entry name" value="HTH-TYPE TRANSCRIPTIONAL REPRESSOR KSTR"/>
    <property type="match status" value="1"/>
</dbReference>
<dbReference type="InterPro" id="IPR050109">
    <property type="entry name" value="HTH-type_TetR-like_transc_reg"/>
</dbReference>
<dbReference type="GO" id="GO:0003700">
    <property type="term" value="F:DNA-binding transcription factor activity"/>
    <property type="evidence" value="ECO:0007669"/>
    <property type="project" value="TreeGrafter"/>
</dbReference>
<accession>A0A7W3Y1R4</accession>
<feature type="DNA-binding region" description="H-T-H motif" evidence="2">
    <location>
        <begin position="44"/>
        <end position="63"/>
    </location>
</feature>
<organism evidence="5 6">
    <name type="scientific">Streptomyces alkaliphilus</name>
    <dbReference type="NCBI Taxonomy" id="1472722"/>
    <lineage>
        <taxon>Bacteria</taxon>
        <taxon>Bacillati</taxon>
        <taxon>Actinomycetota</taxon>
        <taxon>Actinomycetes</taxon>
        <taxon>Kitasatosporales</taxon>
        <taxon>Streptomycetaceae</taxon>
        <taxon>Streptomyces</taxon>
    </lineage>
</organism>
<dbReference type="InterPro" id="IPR009057">
    <property type="entry name" value="Homeodomain-like_sf"/>
</dbReference>
<evidence type="ECO:0000313" key="6">
    <source>
        <dbReference type="Proteomes" id="UP000538929"/>
    </source>
</evidence>
<dbReference type="AlphaFoldDB" id="A0A7W3Y1R4"/>
<evidence type="ECO:0000256" key="2">
    <source>
        <dbReference type="PROSITE-ProRule" id="PRU00335"/>
    </source>
</evidence>
<evidence type="ECO:0000256" key="1">
    <source>
        <dbReference type="ARBA" id="ARBA00023125"/>
    </source>
</evidence>
<dbReference type="Pfam" id="PF17925">
    <property type="entry name" value="TetR_C_20"/>
    <property type="match status" value="1"/>
</dbReference>
<evidence type="ECO:0000313" key="5">
    <source>
        <dbReference type="EMBL" id="MBB0244959.1"/>
    </source>
</evidence>
<dbReference type="Gene3D" id="1.10.357.10">
    <property type="entry name" value="Tetracycline Repressor, domain 2"/>
    <property type="match status" value="1"/>
</dbReference>
<evidence type="ECO:0000259" key="4">
    <source>
        <dbReference type="PROSITE" id="PS50977"/>
    </source>
</evidence>
<dbReference type="PROSITE" id="PS50977">
    <property type="entry name" value="HTH_TETR_2"/>
    <property type="match status" value="1"/>
</dbReference>
<dbReference type="PANTHER" id="PTHR30055">
    <property type="entry name" value="HTH-TYPE TRANSCRIPTIONAL REGULATOR RUTR"/>
    <property type="match status" value="1"/>
</dbReference>
<dbReference type="PRINTS" id="PR00455">
    <property type="entry name" value="HTHTETR"/>
</dbReference>
<proteinExistence type="predicted"/>